<evidence type="ECO:0000313" key="1">
    <source>
        <dbReference type="EMBL" id="SPC83046.1"/>
    </source>
</evidence>
<sequence>MRAEELGGSTSRQSCEPYGCSLWKGIKVGWDSFMPYVRFEVGDGTRSREPYGCNLWKGTRAGCCSLWKGIRAGWDNFMRAGWDSFIPYVCFEVGELGGWTSRQSRAGCCSLWKGIRAGWDSFMLYVRFEVGDGTRVSFWNDRWSWSFQGTVKDFVEIFAKFVILVVESKELKRLEELEVIRHDHHYALDKAKKKLQGFESSEIRDGIGDDAS</sequence>
<protein>
    <submittedName>
        <fullName evidence="1">Uncharacterized protein</fullName>
    </submittedName>
</protein>
<accession>A0A2N9EW96</accession>
<organism evidence="1">
    <name type="scientific">Fagus sylvatica</name>
    <name type="common">Beechnut</name>
    <dbReference type="NCBI Taxonomy" id="28930"/>
    <lineage>
        <taxon>Eukaryota</taxon>
        <taxon>Viridiplantae</taxon>
        <taxon>Streptophyta</taxon>
        <taxon>Embryophyta</taxon>
        <taxon>Tracheophyta</taxon>
        <taxon>Spermatophyta</taxon>
        <taxon>Magnoliopsida</taxon>
        <taxon>eudicotyledons</taxon>
        <taxon>Gunneridae</taxon>
        <taxon>Pentapetalae</taxon>
        <taxon>rosids</taxon>
        <taxon>fabids</taxon>
        <taxon>Fagales</taxon>
        <taxon>Fagaceae</taxon>
        <taxon>Fagus</taxon>
    </lineage>
</organism>
<dbReference type="AlphaFoldDB" id="A0A2N9EW96"/>
<proteinExistence type="predicted"/>
<gene>
    <name evidence="1" type="ORF">FSB_LOCUS10928</name>
</gene>
<name>A0A2N9EW96_FAGSY</name>
<dbReference type="EMBL" id="OIVN01000617">
    <property type="protein sequence ID" value="SPC83046.1"/>
    <property type="molecule type" value="Genomic_DNA"/>
</dbReference>
<reference evidence="1" key="1">
    <citation type="submission" date="2018-02" db="EMBL/GenBank/DDBJ databases">
        <authorList>
            <person name="Cohen D.B."/>
            <person name="Kent A.D."/>
        </authorList>
    </citation>
    <scope>NUCLEOTIDE SEQUENCE</scope>
</reference>